<accession>A0A6G8AWZ9</accession>
<dbReference type="InterPro" id="IPR008271">
    <property type="entry name" value="Ser/Thr_kinase_AS"/>
</dbReference>
<dbReference type="PROSITE" id="PS50011">
    <property type="entry name" value="PROTEIN_KINASE_DOM"/>
    <property type="match status" value="1"/>
</dbReference>
<gene>
    <name evidence="8" type="ORF">G7082_13685</name>
</gene>
<organism evidence="8 9">
    <name type="scientific">Vagococcus hydrophili</name>
    <dbReference type="NCBI Taxonomy" id="2714947"/>
    <lineage>
        <taxon>Bacteria</taxon>
        <taxon>Bacillati</taxon>
        <taxon>Bacillota</taxon>
        <taxon>Bacilli</taxon>
        <taxon>Lactobacillales</taxon>
        <taxon>Enterococcaceae</taxon>
        <taxon>Vagococcus</taxon>
    </lineage>
</organism>
<dbReference type="PROSITE" id="PS00107">
    <property type="entry name" value="PROTEIN_KINASE_ATP"/>
    <property type="match status" value="1"/>
</dbReference>
<keyword evidence="4 6" id="KW-0067">ATP-binding</keyword>
<keyword evidence="9" id="KW-1185">Reference proteome</keyword>
<dbReference type="PROSITE" id="PS00108">
    <property type="entry name" value="PROTEIN_KINASE_ST"/>
    <property type="match status" value="1"/>
</dbReference>
<proteinExistence type="inferred from homology"/>
<dbReference type="CDD" id="cd14014">
    <property type="entry name" value="STKc_PknB_like"/>
    <property type="match status" value="1"/>
</dbReference>
<dbReference type="GO" id="GO:0005524">
    <property type="term" value="F:ATP binding"/>
    <property type="evidence" value="ECO:0007669"/>
    <property type="project" value="UniProtKB-UniRule"/>
</dbReference>
<evidence type="ECO:0000313" key="9">
    <source>
        <dbReference type="Proteomes" id="UP000501747"/>
    </source>
</evidence>
<dbReference type="InterPro" id="IPR050339">
    <property type="entry name" value="CC_SR_Kinase"/>
</dbReference>
<evidence type="ECO:0000256" key="2">
    <source>
        <dbReference type="ARBA" id="ARBA00022741"/>
    </source>
</evidence>
<dbReference type="KEGG" id="vhy:G7082_13685"/>
<evidence type="ECO:0000256" key="1">
    <source>
        <dbReference type="ARBA" id="ARBA00022679"/>
    </source>
</evidence>
<dbReference type="GO" id="GO:0005737">
    <property type="term" value="C:cytoplasm"/>
    <property type="evidence" value="ECO:0007669"/>
    <property type="project" value="TreeGrafter"/>
</dbReference>
<dbReference type="SUPFAM" id="SSF56112">
    <property type="entry name" value="Protein kinase-like (PK-like)"/>
    <property type="match status" value="1"/>
</dbReference>
<dbReference type="GO" id="GO:0004674">
    <property type="term" value="F:protein serine/threonine kinase activity"/>
    <property type="evidence" value="ECO:0007669"/>
    <property type="project" value="UniProtKB-KW"/>
</dbReference>
<dbReference type="Proteomes" id="UP000501747">
    <property type="component" value="Chromosome"/>
</dbReference>
<keyword evidence="8" id="KW-0723">Serine/threonine-protein kinase</keyword>
<dbReference type="SMART" id="SM00220">
    <property type="entry name" value="S_TKc"/>
    <property type="match status" value="1"/>
</dbReference>
<dbReference type="Pfam" id="PF00069">
    <property type="entry name" value="Pkinase"/>
    <property type="match status" value="1"/>
</dbReference>
<dbReference type="AlphaFoldDB" id="A0A6G8AWZ9"/>
<evidence type="ECO:0000256" key="6">
    <source>
        <dbReference type="PROSITE-ProRule" id="PRU10141"/>
    </source>
</evidence>
<dbReference type="Gene3D" id="1.10.510.10">
    <property type="entry name" value="Transferase(Phosphotransferase) domain 1"/>
    <property type="match status" value="1"/>
</dbReference>
<evidence type="ECO:0000256" key="4">
    <source>
        <dbReference type="ARBA" id="ARBA00022840"/>
    </source>
</evidence>
<keyword evidence="3 8" id="KW-0418">Kinase</keyword>
<protein>
    <submittedName>
        <fullName evidence="8">Serine/threonine protein kinase</fullName>
    </submittedName>
</protein>
<evidence type="ECO:0000256" key="3">
    <source>
        <dbReference type="ARBA" id="ARBA00022777"/>
    </source>
</evidence>
<dbReference type="EMBL" id="CP049887">
    <property type="protein sequence ID" value="QIL49475.1"/>
    <property type="molecule type" value="Genomic_DNA"/>
</dbReference>
<keyword evidence="1" id="KW-0808">Transferase</keyword>
<dbReference type="InterPro" id="IPR011009">
    <property type="entry name" value="Kinase-like_dom_sf"/>
</dbReference>
<evidence type="ECO:0000313" key="8">
    <source>
        <dbReference type="EMBL" id="QIL49475.1"/>
    </source>
</evidence>
<evidence type="ECO:0000259" key="7">
    <source>
        <dbReference type="PROSITE" id="PS50011"/>
    </source>
</evidence>
<dbReference type="PANTHER" id="PTHR11042">
    <property type="entry name" value="EUKARYOTIC TRANSLATION INITIATION FACTOR 2-ALPHA KINASE EIF2-ALPHA KINASE -RELATED"/>
    <property type="match status" value="1"/>
</dbReference>
<feature type="binding site" evidence="6">
    <location>
        <position position="40"/>
    </location>
    <ligand>
        <name>ATP</name>
        <dbReference type="ChEBI" id="CHEBI:30616"/>
    </ligand>
</feature>
<keyword evidence="2 6" id="KW-0547">Nucleotide-binding</keyword>
<feature type="domain" description="Protein kinase" evidence="7">
    <location>
        <begin position="13"/>
        <end position="249"/>
    </location>
</feature>
<comment type="similarity">
    <text evidence="5">Belongs to the protein kinase superfamily. Ser/Thr protein kinase family. GCN2 subfamily.</text>
</comment>
<sequence>MKKEDLQIIVPDYKLVAILGTGGNGTVWLTEKDNEKYAIKFLKSEDKNSKRRFKREVEFLNTNKSDKILKIFDSNISTESPNYHITEYYPKTFRNVVDQITDWKVIYNYLIKLVDAVSYLHTLNIAHRDIKPENILIDEERLVLADFGLIDCEDSTLTKQGDRMANAYYASPEQLKVKGALETTTAVDIYSLGMIINESFTKKRPDGLNFEKIQEVYPFLYQLDELVEKMMIYDPINRISIPEVSYNLVKIMDDILCSFEEIISVLSLAPLCNKTDIICKQLYFSNYLFKNKSSDEISTNYELNWMPYISYSLKESILNYVNLKIVYDECKRTFDYESVYSEDVEYIPLDLQNNDEHIKLHMEFISLFSKYSNESNQSLYNQALKYFDSCVDYHAKEKIDEHSSIFKQIDDARDNLMDAPIIWIINYLKIFNEEIWKIKTENIWDIITLTNSNRENELGNMPLKNQTFQRIFEEDDMFILNWLVEHYAIYYETIKLSLNKRVYNIVFSLEGADNFITFLTGENNSGILQTDLKEIKNNIRFLSYGDYAYVIINSFDLSQIKKYLGM</sequence>
<dbReference type="Gene3D" id="3.30.200.20">
    <property type="entry name" value="Phosphorylase Kinase, domain 1"/>
    <property type="match status" value="1"/>
</dbReference>
<dbReference type="InterPro" id="IPR017441">
    <property type="entry name" value="Protein_kinase_ATP_BS"/>
</dbReference>
<reference evidence="8 9" key="1">
    <citation type="submission" date="2020-03" db="EMBL/GenBank/DDBJ databases">
        <title>Vagococcus sp. nov., isolated from beetles.</title>
        <authorList>
            <person name="Hyun D.-W."/>
            <person name="Bae J.-W."/>
        </authorList>
    </citation>
    <scope>NUCLEOTIDE SEQUENCE [LARGE SCALE GENOMIC DNA]</scope>
    <source>
        <strain evidence="8 9">HDW17B</strain>
    </source>
</reference>
<name>A0A6G8AWZ9_9ENTE</name>
<dbReference type="InterPro" id="IPR000719">
    <property type="entry name" value="Prot_kinase_dom"/>
</dbReference>
<dbReference type="RefSeq" id="WP_166035762.1">
    <property type="nucleotide sequence ID" value="NZ_CP049887.1"/>
</dbReference>
<evidence type="ECO:0000256" key="5">
    <source>
        <dbReference type="ARBA" id="ARBA00037982"/>
    </source>
</evidence>